<organism evidence="7 8">
    <name type="scientific">Dysgonomonas macrotermitis</name>
    <dbReference type="NCBI Taxonomy" id="1346286"/>
    <lineage>
        <taxon>Bacteria</taxon>
        <taxon>Pseudomonadati</taxon>
        <taxon>Bacteroidota</taxon>
        <taxon>Bacteroidia</taxon>
        <taxon>Bacteroidales</taxon>
        <taxon>Dysgonomonadaceae</taxon>
        <taxon>Dysgonomonas</taxon>
    </lineage>
</organism>
<dbReference type="PROSITE" id="PS50234">
    <property type="entry name" value="VWFA"/>
    <property type="match status" value="1"/>
</dbReference>
<feature type="domain" description="VWFA" evidence="6">
    <location>
        <begin position="91"/>
        <end position="288"/>
    </location>
</feature>
<dbReference type="Gene3D" id="3.40.50.410">
    <property type="entry name" value="von Willebrand factor, type A domain"/>
    <property type="match status" value="1"/>
</dbReference>
<dbReference type="PANTHER" id="PTHR22550:SF5">
    <property type="entry name" value="LEUCINE ZIPPER PROTEIN 4"/>
    <property type="match status" value="1"/>
</dbReference>
<evidence type="ECO:0000256" key="1">
    <source>
        <dbReference type="ARBA" id="ARBA00022475"/>
    </source>
</evidence>
<proteinExistence type="predicted"/>
<dbReference type="Pfam" id="PF07584">
    <property type="entry name" value="BatA"/>
    <property type="match status" value="1"/>
</dbReference>
<dbReference type="InterPro" id="IPR050768">
    <property type="entry name" value="UPF0353/GerABKA_families"/>
</dbReference>
<dbReference type="OrthoDB" id="6206554at2"/>
<dbReference type="Pfam" id="PF13519">
    <property type="entry name" value="VWA_2"/>
    <property type="match status" value="1"/>
</dbReference>
<keyword evidence="1" id="KW-1003">Cell membrane</keyword>
<reference evidence="8" key="1">
    <citation type="submission" date="2016-11" db="EMBL/GenBank/DDBJ databases">
        <authorList>
            <person name="Varghese N."/>
            <person name="Submissions S."/>
        </authorList>
    </citation>
    <scope>NUCLEOTIDE SEQUENCE [LARGE SCALE GENOMIC DNA]</scope>
    <source>
        <strain evidence="8">DSM 27370</strain>
    </source>
</reference>
<protein>
    <submittedName>
        <fullName evidence="7">Ca-activated chloride channel family protein</fullName>
    </submittedName>
</protein>
<dbReference type="EMBL" id="FQUC01000017">
    <property type="protein sequence ID" value="SHG18460.1"/>
    <property type="molecule type" value="Genomic_DNA"/>
</dbReference>
<dbReference type="SMART" id="SM00327">
    <property type="entry name" value="VWA"/>
    <property type="match status" value="1"/>
</dbReference>
<dbReference type="InterPro" id="IPR002035">
    <property type="entry name" value="VWF_A"/>
</dbReference>
<evidence type="ECO:0000256" key="3">
    <source>
        <dbReference type="ARBA" id="ARBA00022989"/>
    </source>
</evidence>
<evidence type="ECO:0000256" key="5">
    <source>
        <dbReference type="SAM" id="Phobius"/>
    </source>
</evidence>
<dbReference type="InterPro" id="IPR024163">
    <property type="entry name" value="Aerotolerance_reg_N"/>
</dbReference>
<dbReference type="RefSeq" id="WP_062182810.1">
    <property type="nucleotide sequence ID" value="NZ_BBXL01000018.1"/>
</dbReference>
<dbReference type="Proteomes" id="UP000184480">
    <property type="component" value="Unassembled WGS sequence"/>
</dbReference>
<dbReference type="PANTHER" id="PTHR22550">
    <property type="entry name" value="SPORE GERMINATION PROTEIN"/>
    <property type="match status" value="1"/>
</dbReference>
<dbReference type="AlphaFoldDB" id="A0A1M5HR99"/>
<dbReference type="STRING" id="1346286.SAMN05444362_11711"/>
<evidence type="ECO:0000256" key="2">
    <source>
        <dbReference type="ARBA" id="ARBA00022692"/>
    </source>
</evidence>
<evidence type="ECO:0000313" key="7">
    <source>
        <dbReference type="EMBL" id="SHG18460.1"/>
    </source>
</evidence>
<dbReference type="InterPro" id="IPR036465">
    <property type="entry name" value="vWFA_dom_sf"/>
</dbReference>
<feature type="transmembrane region" description="Helical" evidence="5">
    <location>
        <begin position="12"/>
        <end position="28"/>
    </location>
</feature>
<dbReference type="SUPFAM" id="SSF53300">
    <property type="entry name" value="vWA-like"/>
    <property type="match status" value="1"/>
</dbReference>
<keyword evidence="2 5" id="KW-0812">Transmembrane</keyword>
<gene>
    <name evidence="7" type="ORF">SAMN05444362_11711</name>
</gene>
<evidence type="ECO:0000259" key="6">
    <source>
        <dbReference type="PROSITE" id="PS50234"/>
    </source>
</evidence>
<feature type="transmembrane region" description="Helical" evidence="5">
    <location>
        <begin position="55"/>
        <end position="74"/>
    </location>
</feature>
<accession>A0A1M5HR99</accession>
<feature type="transmembrane region" description="Helical" evidence="5">
    <location>
        <begin position="310"/>
        <end position="327"/>
    </location>
</feature>
<evidence type="ECO:0000256" key="4">
    <source>
        <dbReference type="ARBA" id="ARBA00023136"/>
    </source>
</evidence>
<name>A0A1M5HR99_9BACT</name>
<keyword evidence="4 5" id="KW-0472">Membrane</keyword>
<keyword evidence="8" id="KW-1185">Reference proteome</keyword>
<evidence type="ECO:0000313" key="8">
    <source>
        <dbReference type="Proteomes" id="UP000184480"/>
    </source>
</evidence>
<sequence>MFRFANPEYLYLLFLLPVLIAGFIFLNIQKRKAVQKLGNLQLVKRLMPELSLKRSYLKFWLVFSIFVLGIVVLARPQFGTKVEKVERKGIELVIAIDVSNSMLARDINPDRLSKAKQILTRIIDERKNDKVAIVVFAGEAYVQLPMTTDIQSAKIFLDNINPSLVPVQGTVIGSAINIAMNSFTSEKEVDKSIILITDGEGHEDNAVQMAEQAGSVGIQVNVVGIGSAQGAPVPVSSTSNEMKKDNEGNVVVSKLNEEMCKQIAQAGKGMYVRADNSNNALKSLQAELDKLQKKNVDGVTYSEYDEKFQFFAWCMLILLIIEVCIFDKKNKIFRGIRLFK</sequence>
<keyword evidence="3 5" id="KW-1133">Transmembrane helix</keyword>